<organism evidence="7">
    <name type="scientific">mine drainage metagenome</name>
    <dbReference type="NCBI Taxonomy" id="410659"/>
    <lineage>
        <taxon>unclassified sequences</taxon>
        <taxon>metagenomes</taxon>
        <taxon>ecological metagenomes</taxon>
    </lineage>
</organism>
<feature type="domain" description="OB-fold nucleic acid binding" evidence="6">
    <location>
        <begin position="18"/>
        <end position="109"/>
    </location>
</feature>
<sequence>MLPREFRPQTGSAERVESVSQLTVRIKALLEREIAPCWVRGEVSNLRVQASGHVYLSLKDAGAQVSAVLFRGDAARQTVKLRDGLQILAFGGLSLYEPRGQYQLVVRAVIEDGVGRLQMEFEALKRRLAAEGLFDPERKRPLPALPARVGFVTSPTGAAVRDFVKILQRRCWRGRCVVLPSKVQGSGAAEEMAAMLAWAADLRLGPAGEPVEEGAGSPLPRFFDLLVVGRGGGSLEDLWAFNEEVLVRAVAACPVPTVSAVGHEIDFTLCDFAADQRAETPSGAAELISSRFLEILQRAEAAAESLEKAADRALDDARGRLEPLRGRLRLLAPAAQVERGYLRLDDLSNRLLAALRHAAQDKRAACDAQRARFERASPENRVQFESHRLLALYKRLQSASPQSVLNRGFVIMRDAQGAPLARRAEVTAGQRIRAQFADGDVGLKAD</sequence>
<evidence type="ECO:0000259" key="6">
    <source>
        <dbReference type="Pfam" id="PF13742"/>
    </source>
</evidence>
<evidence type="ECO:0000259" key="5">
    <source>
        <dbReference type="Pfam" id="PF02601"/>
    </source>
</evidence>
<dbReference type="InterPro" id="IPR025824">
    <property type="entry name" value="OB-fold_nuc-bd_dom"/>
</dbReference>
<dbReference type="GO" id="GO:0003676">
    <property type="term" value="F:nucleic acid binding"/>
    <property type="evidence" value="ECO:0007669"/>
    <property type="project" value="InterPro"/>
</dbReference>
<evidence type="ECO:0000313" key="7">
    <source>
        <dbReference type="EMBL" id="OIR01796.1"/>
    </source>
</evidence>
<reference evidence="7" key="1">
    <citation type="submission" date="2016-10" db="EMBL/GenBank/DDBJ databases">
        <title>Sequence of Gallionella enrichment culture.</title>
        <authorList>
            <person name="Poehlein A."/>
            <person name="Muehling M."/>
            <person name="Daniel R."/>
        </authorList>
    </citation>
    <scope>NUCLEOTIDE SEQUENCE</scope>
</reference>
<dbReference type="InterPro" id="IPR003753">
    <property type="entry name" value="Exonuc_VII_L"/>
</dbReference>
<proteinExistence type="inferred from homology"/>
<comment type="caution">
    <text evidence="7">The sequence shown here is derived from an EMBL/GenBank/DDBJ whole genome shotgun (WGS) entry which is preliminary data.</text>
</comment>
<dbReference type="CDD" id="cd04489">
    <property type="entry name" value="ExoVII_LU_OBF"/>
    <property type="match status" value="1"/>
</dbReference>
<accession>A0A1J5SJA1</accession>
<protein>
    <submittedName>
        <fullName evidence="7">Exodeoxyribonuclease 7 large subunit</fullName>
        <ecNumber evidence="7">3.1.11.6</ecNumber>
    </submittedName>
</protein>
<dbReference type="PANTHER" id="PTHR30008">
    <property type="entry name" value="EXODEOXYRIBONUCLEASE 7 LARGE SUBUNIT"/>
    <property type="match status" value="1"/>
</dbReference>
<dbReference type="AlphaFoldDB" id="A0A1J5SJA1"/>
<dbReference type="GO" id="GO:0006308">
    <property type="term" value="P:DNA catabolic process"/>
    <property type="evidence" value="ECO:0007669"/>
    <property type="project" value="InterPro"/>
</dbReference>
<keyword evidence="1" id="KW-0963">Cytoplasm</keyword>
<dbReference type="Pfam" id="PF13742">
    <property type="entry name" value="tRNA_anti_2"/>
    <property type="match status" value="1"/>
</dbReference>
<dbReference type="InterPro" id="IPR020579">
    <property type="entry name" value="Exonuc_VII_lsu_C"/>
</dbReference>
<evidence type="ECO:0000256" key="1">
    <source>
        <dbReference type="ARBA" id="ARBA00022490"/>
    </source>
</evidence>
<evidence type="ECO:0000256" key="2">
    <source>
        <dbReference type="ARBA" id="ARBA00022722"/>
    </source>
</evidence>
<keyword evidence="3 7" id="KW-0378">Hydrolase</keyword>
<dbReference type="PANTHER" id="PTHR30008:SF0">
    <property type="entry name" value="EXODEOXYRIBONUCLEASE 7 LARGE SUBUNIT"/>
    <property type="match status" value="1"/>
</dbReference>
<dbReference type="Pfam" id="PF02601">
    <property type="entry name" value="Exonuc_VII_L"/>
    <property type="match status" value="1"/>
</dbReference>
<dbReference type="NCBIfam" id="TIGR00237">
    <property type="entry name" value="xseA"/>
    <property type="match status" value="1"/>
</dbReference>
<keyword evidence="2" id="KW-0540">Nuclease</keyword>
<dbReference type="EC" id="3.1.11.6" evidence="7"/>
<gene>
    <name evidence="7" type="primary">xseA_2</name>
    <name evidence="7" type="ORF">GALL_160970</name>
</gene>
<feature type="domain" description="Exonuclease VII large subunit C-terminal" evidence="5">
    <location>
        <begin position="133"/>
        <end position="442"/>
    </location>
</feature>
<evidence type="ECO:0000256" key="4">
    <source>
        <dbReference type="ARBA" id="ARBA00022839"/>
    </source>
</evidence>
<dbReference type="EMBL" id="MLJW01000080">
    <property type="protein sequence ID" value="OIR01796.1"/>
    <property type="molecule type" value="Genomic_DNA"/>
</dbReference>
<dbReference type="GO" id="GO:0008855">
    <property type="term" value="F:exodeoxyribonuclease VII activity"/>
    <property type="evidence" value="ECO:0007669"/>
    <property type="project" value="UniProtKB-EC"/>
</dbReference>
<name>A0A1J5SJA1_9ZZZZ</name>
<evidence type="ECO:0000256" key="3">
    <source>
        <dbReference type="ARBA" id="ARBA00022801"/>
    </source>
</evidence>
<keyword evidence="4" id="KW-0269">Exonuclease</keyword>
<dbReference type="HAMAP" id="MF_00378">
    <property type="entry name" value="Exonuc_7_L"/>
    <property type="match status" value="1"/>
</dbReference>
<dbReference type="GO" id="GO:0009318">
    <property type="term" value="C:exodeoxyribonuclease VII complex"/>
    <property type="evidence" value="ECO:0007669"/>
    <property type="project" value="InterPro"/>
</dbReference>